<feature type="non-terminal residue" evidence="7">
    <location>
        <position position="1"/>
    </location>
</feature>
<organism evidence="7">
    <name type="scientific">Vibrio sp. MV-1</name>
    <dbReference type="NCBI Taxonomy" id="632142"/>
    <lineage>
        <taxon>Bacteria</taxon>
        <taxon>Pseudomonadati</taxon>
        <taxon>Pseudomonadota</taxon>
        <taxon>Gammaproteobacteria</taxon>
        <taxon>Vibrionales</taxon>
        <taxon>Vibrionaceae</taxon>
        <taxon>Vibrio</taxon>
    </lineage>
</organism>
<dbReference type="InterPro" id="IPR001207">
    <property type="entry name" value="Transposase_mutator"/>
</dbReference>
<keyword evidence="4 6" id="KW-0238">DNA-binding</keyword>
<evidence type="ECO:0000256" key="1">
    <source>
        <dbReference type="ARBA" id="ARBA00002190"/>
    </source>
</evidence>
<dbReference type="Pfam" id="PF00872">
    <property type="entry name" value="Transposase_mut"/>
    <property type="match status" value="1"/>
</dbReference>
<dbReference type="GO" id="GO:0004803">
    <property type="term" value="F:transposase activity"/>
    <property type="evidence" value="ECO:0007669"/>
    <property type="project" value="UniProtKB-UniRule"/>
</dbReference>
<accession>A0A221SKX3</accession>
<evidence type="ECO:0000256" key="3">
    <source>
        <dbReference type="ARBA" id="ARBA00022578"/>
    </source>
</evidence>
<evidence type="ECO:0000256" key="2">
    <source>
        <dbReference type="ARBA" id="ARBA00010961"/>
    </source>
</evidence>
<dbReference type="PANTHER" id="PTHR33217">
    <property type="entry name" value="TRANSPOSASE FOR INSERTION SEQUENCE ELEMENT IS1081"/>
    <property type="match status" value="1"/>
</dbReference>
<dbReference type="GO" id="GO:0003677">
    <property type="term" value="F:DNA binding"/>
    <property type="evidence" value="ECO:0007669"/>
    <property type="project" value="UniProtKB-UniRule"/>
</dbReference>
<evidence type="ECO:0000256" key="6">
    <source>
        <dbReference type="RuleBase" id="RU365089"/>
    </source>
</evidence>
<keyword evidence="6" id="KW-0814">Transposable element</keyword>
<dbReference type="EMBL" id="EU921415">
    <property type="protein sequence ID" value="ASN76814.1"/>
    <property type="molecule type" value="Genomic_DNA"/>
</dbReference>
<keyword evidence="5 6" id="KW-0233">DNA recombination</keyword>
<protein>
    <recommendedName>
        <fullName evidence="6">Mutator family transposase</fullName>
    </recommendedName>
</protein>
<sequence length="190" mass="21876">MSRGMNGPELAIGDGAMGFWAALEEVYPETRQQRCWMHKTMNVLNCLPKSAQAKAKDSLHDIWQAETKAEAEKAFDLFIKMYEPKYPKAAICLQKDRDEMMAFYDFPAQHWQSIRTSNPIESTFGTIRHRTRRSKGCLSRDGMLHMMFKLGQCAEKKWRRLRGFDYLTKVITGVKFKDGVEVTDVDLVAA</sequence>
<dbReference type="PROSITE" id="PS01007">
    <property type="entry name" value="TRANSPOSASE_MUTATOR"/>
    <property type="match status" value="1"/>
</dbReference>
<comment type="function">
    <text evidence="1 6">Required for the transposition of the insertion element.</text>
</comment>
<comment type="similarity">
    <text evidence="2 6">Belongs to the transposase mutator family.</text>
</comment>
<evidence type="ECO:0000256" key="5">
    <source>
        <dbReference type="ARBA" id="ARBA00023172"/>
    </source>
</evidence>
<reference evidence="7" key="1">
    <citation type="submission" date="2008-07" db="EMBL/GenBank/DDBJ databases">
        <title>Analysis of genes from marine vibrio MV-1 putatively involved in magnetosome formation.</title>
        <authorList>
            <person name="Trubitsyn D."/>
            <person name="French C."/>
            <person name="Staniland S."/>
            <person name="Ward B."/>
        </authorList>
    </citation>
    <scope>NUCLEOTIDE SEQUENCE</scope>
    <source>
        <strain evidence="7">MV-1</strain>
    </source>
</reference>
<dbReference type="GO" id="GO:0006313">
    <property type="term" value="P:DNA transposition"/>
    <property type="evidence" value="ECO:0007669"/>
    <property type="project" value="UniProtKB-UniRule"/>
</dbReference>
<evidence type="ECO:0000313" key="7">
    <source>
        <dbReference type="EMBL" id="ASN76814.1"/>
    </source>
</evidence>
<dbReference type="AlphaFoldDB" id="A0A221SKX3"/>
<keyword evidence="3 6" id="KW-0815">Transposition</keyword>
<proteinExistence type="inferred from homology"/>
<dbReference type="PANTHER" id="PTHR33217:SF9">
    <property type="entry name" value="MUTATOR FAMILY TRANSPOSASE"/>
    <property type="match status" value="1"/>
</dbReference>
<name>A0A221SKX3_9VIBR</name>
<evidence type="ECO:0000256" key="4">
    <source>
        <dbReference type="ARBA" id="ARBA00023125"/>
    </source>
</evidence>